<dbReference type="RefSeq" id="WP_263740658.1">
    <property type="nucleotide sequence ID" value="NZ_JAOWKZ010000003.1"/>
</dbReference>
<evidence type="ECO:0000313" key="8">
    <source>
        <dbReference type="Proteomes" id="UP001652564"/>
    </source>
</evidence>
<evidence type="ECO:0000256" key="5">
    <source>
        <dbReference type="SAM" id="SignalP"/>
    </source>
</evidence>
<dbReference type="Proteomes" id="UP001652564">
    <property type="component" value="Unassembled WGS sequence"/>
</dbReference>
<comment type="caution">
    <text evidence="7">The sequence shown here is derived from an EMBL/GenBank/DDBJ whole genome shotgun (WGS) entry which is preliminary data.</text>
</comment>
<protein>
    <submittedName>
        <fullName evidence="7">Cytochrome c</fullName>
    </submittedName>
</protein>
<dbReference type="PROSITE" id="PS51007">
    <property type="entry name" value="CYTC"/>
    <property type="match status" value="1"/>
</dbReference>
<feature type="domain" description="Cytochrome c" evidence="6">
    <location>
        <begin position="25"/>
        <end position="138"/>
    </location>
</feature>
<gene>
    <name evidence="7" type="ORF">OEZ71_14220</name>
</gene>
<dbReference type="Pfam" id="PF13442">
    <property type="entry name" value="Cytochrome_CBB3"/>
    <property type="match status" value="1"/>
</dbReference>
<dbReference type="InterPro" id="IPR036909">
    <property type="entry name" value="Cyt_c-like_dom_sf"/>
</dbReference>
<evidence type="ECO:0000256" key="1">
    <source>
        <dbReference type="ARBA" id="ARBA00022617"/>
    </source>
</evidence>
<dbReference type="Gene3D" id="1.10.760.10">
    <property type="entry name" value="Cytochrome c-like domain"/>
    <property type="match status" value="1"/>
</dbReference>
<evidence type="ECO:0000313" key="7">
    <source>
        <dbReference type="EMBL" id="MCV2873452.1"/>
    </source>
</evidence>
<accession>A0ABT2ZQL4</accession>
<feature type="signal peptide" evidence="5">
    <location>
        <begin position="1"/>
        <end position="24"/>
    </location>
</feature>
<dbReference type="EMBL" id="JAOWKZ010000003">
    <property type="protein sequence ID" value="MCV2873452.1"/>
    <property type="molecule type" value="Genomic_DNA"/>
</dbReference>
<evidence type="ECO:0000259" key="6">
    <source>
        <dbReference type="PROSITE" id="PS51007"/>
    </source>
</evidence>
<organism evidence="7 8">
    <name type="scientific">Albidovulum litorale</name>
    <dbReference type="NCBI Taxonomy" id="2984134"/>
    <lineage>
        <taxon>Bacteria</taxon>
        <taxon>Pseudomonadati</taxon>
        <taxon>Pseudomonadota</taxon>
        <taxon>Alphaproteobacteria</taxon>
        <taxon>Rhodobacterales</taxon>
        <taxon>Paracoccaceae</taxon>
        <taxon>Albidovulum</taxon>
    </lineage>
</organism>
<dbReference type="InterPro" id="IPR009056">
    <property type="entry name" value="Cyt_c-like_dom"/>
</dbReference>
<evidence type="ECO:0000256" key="2">
    <source>
        <dbReference type="ARBA" id="ARBA00022723"/>
    </source>
</evidence>
<sequence length="140" mass="15104">MSVFKLTASVTLLTGLLGAGFASAQDAAIGAEIYQERCSVCHGETGAGDGLVGELFDRKPRNLSHLAKDNGGLFPFEAVYKSIDGTTEIKGHGYSNMPVWGRYFVAEEMEDPASNPRDAKAVTQGRILAVVYYLQTIQEQ</sequence>
<name>A0ABT2ZQL4_9RHOB</name>
<evidence type="ECO:0000256" key="3">
    <source>
        <dbReference type="ARBA" id="ARBA00023004"/>
    </source>
</evidence>
<dbReference type="SUPFAM" id="SSF46626">
    <property type="entry name" value="Cytochrome c"/>
    <property type="match status" value="1"/>
</dbReference>
<keyword evidence="2 4" id="KW-0479">Metal-binding</keyword>
<evidence type="ECO:0000256" key="4">
    <source>
        <dbReference type="PROSITE-ProRule" id="PRU00433"/>
    </source>
</evidence>
<proteinExistence type="predicted"/>
<feature type="chain" id="PRO_5045956999" evidence="5">
    <location>
        <begin position="25"/>
        <end position="140"/>
    </location>
</feature>
<keyword evidence="5" id="KW-0732">Signal</keyword>
<keyword evidence="8" id="KW-1185">Reference proteome</keyword>
<reference evidence="7 8" key="1">
    <citation type="submission" date="2022-10" db="EMBL/GenBank/DDBJ databases">
        <title>Defluviimonas sp. nov., isolated from ocean surface sediments.</title>
        <authorList>
            <person name="He W."/>
            <person name="Wang L."/>
            <person name="Zhang D.-F."/>
        </authorList>
    </citation>
    <scope>NUCLEOTIDE SEQUENCE [LARGE SCALE GENOMIC DNA]</scope>
    <source>
        <strain evidence="7 8">WL0050</strain>
    </source>
</reference>
<keyword evidence="3 4" id="KW-0408">Iron</keyword>
<keyword evidence="1 4" id="KW-0349">Heme</keyword>